<reference evidence="1" key="1">
    <citation type="submission" date="2016-05" db="EMBL/GenBank/DDBJ databases">
        <authorList>
            <person name="Lavstsen T."/>
            <person name="Jespersen J.S."/>
        </authorList>
    </citation>
    <scope>NUCLEOTIDE SEQUENCE</scope>
    <source>
        <tissue evidence="1">Brain</tissue>
    </source>
</reference>
<feature type="non-terminal residue" evidence="1">
    <location>
        <position position="1"/>
    </location>
</feature>
<proteinExistence type="predicted"/>
<accession>A0A1A8PTP0</accession>
<name>A0A1A8PTP0_9TELE</name>
<dbReference type="AlphaFoldDB" id="A0A1A8PTP0"/>
<dbReference type="EMBL" id="HAEI01003443">
    <property type="protein sequence ID" value="SBR84603.1"/>
    <property type="molecule type" value="Transcribed_RNA"/>
</dbReference>
<sequence>ILWYGFVPPHYFCHFMEDCKLLVDLECVQKAQETVRLMMYCCCCCMFLILYL</sequence>
<protein>
    <submittedName>
        <fullName evidence="1">Sparc/osteonectin, cwcv and kazal-like domains proteoglycan (Testican) 1</fullName>
    </submittedName>
</protein>
<organism evidence="1">
    <name type="scientific">Nothobranchius rachovii</name>
    <name type="common">bluefin notho</name>
    <dbReference type="NCBI Taxonomy" id="451742"/>
    <lineage>
        <taxon>Eukaryota</taxon>
        <taxon>Metazoa</taxon>
        <taxon>Chordata</taxon>
        <taxon>Craniata</taxon>
        <taxon>Vertebrata</taxon>
        <taxon>Euteleostomi</taxon>
        <taxon>Actinopterygii</taxon>
        <taxon>Neopterygii</taxon>
        <taxon>Teleostei</taxon>
        <taxon>Neoteleostei</taxon>
        <taxon>Acanthomorphata</taxon>
        <taxon>Ovalentaria</taxon>
        <taxon>Atherinomorphae</taxon>
        <taxon>Cyprinodontiformes</taxon>
        <taxon>Nothobranchiidae</taxon>
        <taxon>Nothobranchius</taxon>
    </lineage>
</organism>
<evidence type="ECO:0000313" key="1">
    <source>
        <dbReference type="EMBL" id="SBR84603.1"/>
    </source>
</evidence>
<gene>
    <name evidence="1" type="primary">SPOCK1</name>
</gene>
<reference evidence="1" key="2">
    <citation type="submission" date="2016-06" db="EMBL/GenBank/DDBJ databases">
        <title>The genome of a short-lived fish provides insights into sex chromosome evolution and the genetic control of aging.</title>
        <authorList>
            <person name="Reichwald K."/>
            <person name="Felder M."/>
            <person name="Petzold A."/>
            <person name="Koch P."/>
            <person name="Groth M."/>
            <person name="Platzer M."/>
        </authorList>
    </citation>
    <scope>NUCLEOTIDE SEQUENCE</scope>
    <source>
        <tissue evidence="1">Brain</tissue>
    </source>
</reference>